<feature type="transmembrane region" description="Helical" evidence="1">
    <location>
        <begin position="686"/>
        <end position="710"/>
    </location>
</feature>
<evidence type="ECO:0000313" key="2">
    <source>
        <dbReference type="EMBL" id="CAF1014240.1"/>
    </source>
</evidence>
<evidence type="ECO:0000256" key="1">
    <source>
        <dbReference type="SAM" id="Phobius"/>
    </source>
</evidence>
<reference evidence="2" key="1">
    <citation type="submission" date="2021-02" db="EMBL/GenBank/DDBJ databases">
        <authorList>
            <person name="Nowell W R."/>
        </authorList>
    </citation>
    <scope>NUCLEOTIDE SEQUENCE</scope>
</reference>
<name>A0A814HUB6_9BILA</name>
<accession>A0A814HUB6</accession>
<sequence length="1053" mass="119690">MLNLRELLYSAYVALLSVTHTTDVDAPILKDYLFLYQKYGTKLTCPCTNIAIAQRDFISLIPTFHQVCYSDFVNKSWLSYLNAASGKNLSSDFRSQGGVLFQILASFCRLSQDTINNSLNKFYSTRFISNDVLDEDLLNNQSLSHIKTYKSTTAREFINSFNNIRDTISENQLLSGFLTNFDFKTSGYTPQIRGYFVLYESKVYNMSGGCNCADTPSCIFPVSINDHITGHVIFVVPGLYTGCLFVEAMRQSNLQCLFNQTCLNEINKHIRSPVSFNATALSSFVRSRHNTSTDINQLLAELMVESWMENISHSSYYDQCQPAHCVYTIVGKNSAIDIITTLLGLIGGLCKVLYFLTRIVVKIIRRRRVISSFVLLVYTATKTITNTITIEKPSFDKYKTLYSQQHEELSCPCSTIASEYKDFLWITPVFHPVCTSDFVRDKWIDYTLPPVASRLGFLPQARAIFHVLKIFCLQANDTISTAIISFNSTKMISMQLLSKEIFDRQIQQYIDTFINSTKNIFSYELSSTRTIIQANFIMSGLNTQSYNIFEEGGSSFAHIIIPVQYGNCLCTASGKCSSNAEIISQNSTHLHTLYTIPGFYIGCYIDEALLRSTLECYFNQSCLKEFVFYLNHSKSANIMSLDPTMLSTFSTTSSVDHLVRNLMVDRWLSNDSFKDYYGKCRPSSCFYTVTILTPFIVAVTASIGMIGGLIKVLRIAVPLIIKCVRYRKQVRETRIVCDSDFVNPRWRDGIDKTYQDIGAYQKDFRFRGASTFTALDSVCSLAKTSITNALIDFNLTTFISKNLLSKNMLWAQMNASIDLYTMSIEYAFGRSLEIIRDLIHGNGLMSSTLSSLTVKLEPEKNFTVQPQYKTYEEGLDGGECSCHDSPSCNEKQYVYLNRSKHSRDIYVPGLLIGCYGFEALLQSNLICFFNQSCIDGLRKAILFKDNFTTSALDQAKLFYFNPNSTIRSMMEKAMVEKWVNSSNYDGYYNQCRPIYCKYTYKNKNNTIYIITTLFALIGGVSTVLKFTVPRFVKLIRKILLKRQQRRTAIDTVA</sequence>
<dbReference type="EMBL" id="CAJNOG010000151">
    <property type="protein sequence ID" value="CAF1014240.1"/>
    <property type="molecule type" value="Genomic_DNA"/>
</dbReference>
<keyword evidence="1" id="KW-1133">Transmembrane helix</keyword>
<feature type="transmembrane region" description="Helical" evidence="1">
    <location>
        <begin position="338"/>
        <end position="361"/>
    </location>
</feature>
<evidence type="ECO:0000313" key="3">
    <source>
        <dbReference type="Proteomes" id="UP000663845"/>
    </source>
</evidence>
<feature type="transmembrane region" description="Helical" evidence="1">
    <location>
        <begin position="1007"/>
        <end position="1028"/>
    </location>
</feature>
<dbReference type="AlphaFoldDB" id="A0A814HUB6"/>
<gene>
    <name evidence="2" type="ORF">JYZ213_LOCUS16703</name>
</gene>
<proteinExistence type="predicted"/>
<dbReference type="Proteomes" id="UP000663845">
    <property type="component" value="Unassembled WGS sequence"/>
</dbReference>
<comment type="caution">
    <text evidence="2">The sequence shown here is derived from an EMBL/GenBank/DDBJ whole genome shotgun (WGS) entry which is preliminary data.</text>
</comment>
<organism evidence="2 3">
    <name type="scientific">Adineta steineri</name>
    <dbReference type="NCBI Taxonomy" id="433720"/>
    <lineage>
        <taxon>Eukaryota</taxon>
        <taxon>Metazoa</taxon>
        <taxon>Spiralia</taxon>
        <taxon>Gnathifera</taxon>
        <taxon>Rotifera</taxon>
        <taxon>Eurotatoria</taxon>
        <taxon>Bdelloidea</taxon>
        <taxon>Adinetida</taxon>
        <taxon>Adinetidae</taxon>
        <taxon>Adineta</taxon>
    </lineage>
</organism>
<protein>
    <submittedName>
        <fullName evidence="2">Uncharacterized protein</fullName>
    </submittedName>
</protein>
<keyword evidence="1" id="KW-0472">Membrane</keyword>
<keyword evidence="1" id="KW-0812">Transmembrane</keyword>